<feature type="chain" id="PRO_5046187680" evidence="1">
    <location>
        <begin position="33"/>
        <end position="257"/>
    </location>
</feature>
<comment type="caution">
    <text evidence="2">The sequence shown here is derived from an EMBL/GenBank/DDBJ whole genome shotgun (WGS) entry which is preliminary data.</text>
</comment>
<reference evidence="2 3" key="1">
    <citation type="submission" date="2020-12" db="EMBL/GenBank/DDBJ databases">
        <title>Hymenobacter sp.</title>
        <authorList>
            <person name="Kim M.K."/>
        </authorList>
    </citation>
    <scope>NUCLEOTIDE SEQUENCE [LARGE SCALE GENOMIC DNA]</scope>
    <source>
        <strain evidence="2 3">BT442</strain>
    </source>
</reference>
<evidence type="ECO:0000313" key="2">
    <source>
        <dbReference type="EMBL" id="MBH8558000.1"/>
    </source>
</evidence>
<evidence type="ECO:0000256" key="1">
    <source>
        <dbReference type="SAM" id="SignalP"/>
    </source>
</evidence>
<proteinExistence type="predicted"/>
<protein>
    <submittedName>
        <fullName evidence="2">Uncharacterized protein</fullName>
    </submittedName>
</protein>
<dbReference type="EMBL" id="JAEDAE010000003">
    <property type="protein sequence ID" value="MBH8558000.1"/>
    <property type="molecule type" value="Genomic_DNA"/>
</dbReference>
<dbReference type="Proteomes" id="UP000625631">
    <property type="component" value="Unassembled WGS sequence"/>
</dbReference>
<accession>A0ABS0Q5U9</accession>
<keyword evidence="3" id="KW-1185">Reference proteome</keyword>
<feature type="signal peptide" evidence="1">
    <location>
        <begin position="1"/>
        <end position="32"/>
    </location>
</feature>
<organism evidence="2 3">
    <name type="scientific">Hymenobacter negativus</name>
    <dbReference type="NCBI Taxonomy" id="2795026"/>
    <lineage>
        <taxon>Bacteria</taxon>
        <taxon>Pseudomonadati</taxon>
        <taxon>Bacteroidota</taxon>
        <taxon>Cytophagia</taxon>
        <taxon>Cytophagales</taxon>
        <taxon>Hymenobacteraceae</taxon>
        <taxon>Hymenobacter</taxon>
    </lineage>
</organism>
<name>A0ABS0Q5U9_9BACT</name>
<evidence type="ECO:0000313" key="3">
    <source>
        <dbReference type="Proteomes" id="UP000625631"/>
    </source>
</evidence>
<sequence length="257" mass="29305">MRYISCLMNTEFAMARRLLLLLICFCVRSVQAQQPQKAAVVLPVQLLRFQRLTSREIWADAHERNNVQTSDRRFVGFSGERMDSTAFGKVYGRATPVLLYRTTRADSVWTAINLVLPDYASHEVRGPLQWENEGYRKIDIFRIDTVNLDHRGEAEVLVGVVMDCCGNTSHTEHFAVNIIDVNGAPKSLLSALIETRDVGYSSDSGFTTQYEMRNIKMTSELLVSRIKTNRYGQKSLLTLLKSGRYCYRDGHLVWVGK</sequence>
<gene>
    <name evidence="2" type="ORF">I7X13_08080</name>
</gene>
<keyword evidence="1" id="KW-0732">Signal</keyword>